<protein>
    <submittedName>
        <fullName evidence="1">Uncharacterized protein</fullName>
    </submittedName>
</protein>
<proteinExistence type="predicted"/>
<accession>A0A484IB88</accession>
<dbReference type="EMBL" id="LR216287">
    <property type="protein sequence ID" value="VFJ13497.1"/>
    <property type="molecule type" value="Genomic_DNA"/>
</dbReference>
<name>A0A484IB88_9ARCH</name>
<dbReference type="KEGG" id="nfn:NFRAN_1175"/>
<dbReference type="Proteomes" id="UP000294299">
    <property type="component" value="Chromosome NFRAN"/>
</dbReference>
<dbReference type="AlphaFoldDB" id="A0A484IB88"/>
<evidence type="ECO:0000313" key="1">
    <source>
        <dbReference type="EMBL" id="VFJ13497.1"/>
    </source>
</evidence>
<organism evidence="1 2">
    <name type="scientific">Candidatus Nitrosocosmicus franklandianus</name>
    <dbReference type="NCBI Taxonomy" id="1798806"/>
    <lineage>
        <taxon>Archaea</taxon>
        <taxon>Nitrososphaerota</taxon>
        <taxon>Nitrososphaeria</taxon>
        <taxon>Nitrososphaerales</taxon>
        <taxon>Nitrososphaeraceae</taxon>
        <taxon>Candidatus Nitrosocosmicus</taxon>
    </lineage>
</organism>
<reference evidence="1 2" key="1">
    <citation type="submission" date="2019-02" db="EMBL/GenBank/DDBJ databases">
        <authorList>
            <person name="Lehtovirta-Morley E L."/>
        </authorList>
    </citation>
    <scope>NUCLEOTIDE SEQUENCE [LARGE SCALE GENOMIC DNA]</scope>
    <source>
        <strain evidence="1">NFRAN1</strain>
    </source>
</reference>
<gene>
    <name evidence="1" type="ORF">NFRAN_1175</name>
</gene>
<evidence type="ECO:0000313" key="2">
    <source>
        <dbReference type="Proteomes" id="UP000294299"/>
    </source>
</evidence>
<sequence length="40" mass="4738">MDNSTINKENYSIAFVQKKSNQLRLYLILMANHPKYHVLT</sequence>
<keyword evidence="2" id="KW-1185">Reference proteome</keyword>